<sequence length="87" mass="9304">MSDGIKLGKIALALLDRMIGKSLILIRQTSETAVAVKQGGYVYFSHPDCRAVRADVARQLIGLGILVSQKDDLFSEADGGGAKLCRL</sequence>
<name>A0A366DXX3_9HYPH</name>
<accession>A0A366DXX3</accession>
<dbReference type="RefSeq" id="WP_113944808.1">
    <property type="nucleotide sequence ID" value="NZ_JBHEEG010000001.1"/>
</dbReference>
<organism evidence="1 2">
    <name type="scientific">Pseudochrobactrum asaccharolyticum</name>
    <dbReference type="NCBI Taxonomy" id="354351"/>
    <lineage>
        <taxon>Bacteria</taxon>
        <taxon>Pseudomonadati</taxon>
        <taxon>Pseudomonadota</taxon>
        <taxon>Alphaproteobacteria</taxon>
        <taxon>Hyphomicrobiales</taxon>
        <taxon>Brucellaceae</taxon>
        <taxon>Pseudochrobactrum</taxon>
    </lineage>
</organism>
<gene>
    <name evidence="1" type="ORF">DFR47_104323</name>
</gene>
<proteinExistence type="predicted"/>
<reference evidence="1 2" key="1">
    <citation type="submission" date="2018-06" db="EMBL/GenBank/DDBJ databases">
        <title>Genomic Encyclopedia of Type Strains, Phase IV (KMG-IV): sequencing the most valuable type-strain genomes for metagenomic binning, comparative biology and taxonomic classification.</title>
        <authorList>
            <person name="Goeker M."/>
        </authorList>
    </citation>
    <scope>NUCLEOTIDE SEQUENCE [LARGE SCALE GENOMIC DNA]</scope>
    <source>
        <strain evidence="1 2">DSM 25619</strain>
    </source>
</reference>
<comment type="caution">
    <text evidence="1">The sequence shown here is derived from an EMBL/GenBank/DDBJ whole genome shotgun (WGS) entry which is preliminary data.</text>
</comment>
<evidence type="ECO:0000313" key="1">
    <source>
        <dbReference type="EMBL" id="RBO94961.1"/>
    </source>
</evidence>
<keyword evidence="2" id="KW-1185">Reference proteome</keyword>
<dbReference type="AlphaFoldDB" id="A0A366DXX3"/>
<evidence type="ECO:0000313" key="2">
    <source>
        <dbReference type="Proteomes" id="UP000252893"/>
    </source>
</evidence>
<dbReference type="Proteomes" id="UP000252893">
    <property type="component" value="Unassembled WGS sequence"/>
</dbReference>
<protein>
    <submittedName>
        <fullName evidence="1">Uncharacterized protein</fullName>
    </submittedName>
</protein>
<dbReference type="EMBL" id="QNRH01000004">
    <property type="protein sequence ID" value="RBO94961.1"/>
    <property type="molecule type" value="Genomic_DNA"/>
</dbReference>